<dbReference type="PROSITE" id="PS50110">
    <property type="entry name" value="RESPONSE_REGULATORY"/>
    <property type="match status" value="1"/>
</dbReference>
<dbReference type="PANTHER" id="PTHR44591">
    <property type="entry name" value="STRESS RESPONSE REGULATOR PROTEIN 1"/>
    <property type="match status" value="1"/>
</dbReference>
<comment type="caution">
    <text evidence="4">The sequence shown here is derived from an EMBL/GenBank/DDBJ whole genome shotgun (WGS) entry which is preliminary data.</text>
</comment>
<dbReference type="GO" id="GO:0000160">
    <property type="term" value="P:phosphorelay signal transduction system"/>
    <property type="evidence" value="ECO:0007669"/>
    <property type="project" value="InterPro"/>
</dbReference>
<evidence type="ECO:0000256" key="2">
    <source>
        <dbReference type="PROSITE-ProRule" id="PRU00169"/>
    </source>
</evidence>
<dbReference type="Gene3D" id="3.40.50.2300">
    <property type="match status" value="1"/>
</dbReference>
<evidence type="ECO:0000259" key="3">
    <source>
        <dbReference type="PROSITE" id="PS50110"/>
    </source>
</evidence>
<keyword evidence="5" id="KW-1185">Reference proteome</keyword>
<dbReference type="InterPro" id="IPR001789">
    <property type="entry name" value="Sig_transdc_resp-reg_receiver"/>
</dbReference>
<dbReference type="InterPro" id="IPR050595">
    <property type="entry name" value="Bact_response_regulator"/>
</dbReference>
<evidence type="ECO:0000313" key="5">
    <source>
        <dbReference type="Proteomes" id="UP000304880"/>
    </source>
</evidence>
<dbReference type="SUPFAM" id="SSF52172">
    <property type="entry name" value="CheY-like"/>
    <property type="match status" value="1"/>
</dbReference>
<name>A0A5C4R5P2_9RHOB</name>
<protein>
    <submittedName>
        <fullName evidence="4">Response regulator</fullName>
    </submittedName>
</protein>
<dbReference type="SMART" id="SM00448">
    <property type="entry name" value="REC"/>
    <property type="match status" value="1"/>
</dbReference>
<organism evidence="4 5">
    <name type="scientific">Paracoccus haeundaensis</name>
    <dbReference type="NCBI Taxonomy" id="225362"/>
    <lineage>
        <taxon>Bacteria</taxon>
        <taxon>Pseudomonadati</taxon>
        <taxon>Pseudomonadota</taxon>
        <taxon>Alphaproteobacteria</taxon>
        <taxon>Rhodobacterales</taxon>
        <taxon>Paracoccaceae</taxon>
        <taxon>Paracoccus</taxon>
    </lineage>
</organism>
<reference evidence="4 5" key="1">
    <citation type="submission" date="2019-06" db="EMBL/GenBank/DDBJ databases">
        <authorList>
            <person name="Li J."/>
        </authorList>
    </citation>
    <scope>NUCLEOTIDE SEQUENCE [LARGE SCALE GENOMIC DNA]</scope>
    <source>
        <strain evidence="4 5">CGMCC 1.8012</strain>
    </source>
</reference>
<dbReference type="Proteomes" id="UP000304880">
    <property type="component" value="Unassembled WGS sequence"/>
</dbReference>
<evidence type="ECO:0000256" key="1">
    <source>
        <dbReference type="ARBA" id="ARBA00022553"/>
    </source>
</evidence>
<sequence>MNRPKAPLSILVVEDEFIIAMDIEMMIEDAGHQVLAVASSLQDVMALPTDKAPDVALVDMQLARGSTGLQVNSAIQKQWPDTIVVFVTANPKKIPDDFDGAHGVIAKPFSSAGFVAALKYLEEGVCDPPPVSPEPGSFVASPAFAAQWGVSPGER</sequence>
<accession>A0A5C4R5P2</accession>
<feature type="modified residue" description="4-aspartylphosphate" evidence="2">
    <location>
        <position position="59"/>
    </location>
</feature>
<dbReference type="AlphaFoldDB" id="A0A5C4R5P2"/>
<dbReference type="RefSeq" id="WP_127898753.1">
    <property type="nucleotide sequence ID" value="NZ_VDDC01000017.1"/>
</dbReference>
<evidence type="ECO:0000313" key="4">
    <source>
        <dbReference type="EMBL" id="TNH39235.1"/>
    </source>
</evidence>
<proteinExistence type="predicted"/>
<dbReference type="EMBL" id="VDDC01000017">
    <property type="protein sequence ID" value="TNH39235.1"/>
    <property type="molecule type" value="Genomic_DNA"/>
</dbReference>
<dbReference type="PANTHER" id="PTHR44591:SF20">
    <property type="entry name" value="PROTEIN PILH"/>
    <property type="match status" value="1"/>
</dbReference>
<dbReference type="InterPro" id="IPR011006">
    <property type="entry name" value="CheY-like_superfamily"/>
</dbReference>
<keyword evidence="1 2" id="KW-0597">Phosphoprotein</keyword>
<feature type="domain" description="Response regulatory" evidence="3">
    <location>
        <begin position="9"/>
        <end position="122"/>
    </location>
</feature>
<gene>
    <name evidence="4" type="ORF">FHD67_11005</name>
</gene>
<dbReference type="Pfam" id="PF00072">
    <property type="entry name" value="Response_reg"/>
    <property type="match status" value="1"/>
</dbReference>